<dbReference type="InterPro" id="IPR011042">
    <property type="entry name" value="6-blade_b-propeller_TolB-like"/>
</dbReference>
<dbReference type="SUPFAM" id="SSF50952">
    <property type="entry name" value="Soluble quinoprotein glucose dehydrogenase"/>
    <property type="match status" value="1"/>
</dbReference>
<protein>
    <submittedName>
        <fullName evidence="3">PQQ-dependent sugar dehydrogenase</fullName>
    </submittedName>
</protein>
<feature type="signal peptide" evidence="1">
    <location>
        <begin position="1"/>
        <end position="25"/>
    </location>
</feature>
<keyword evidence="4" id="KW-1185">Reference proteome</keyword>
<evidence type="ECO:0000313" key="3">
    <source>
        <dbReference type="EMBL" id="GAA1094030.1"/>
    </source>
</evidence>
<organism evidence="3 4">
    <name type="scientific">Nocardioides dubius</name>
    <dbReference type="NCBI Taxonomy" id="317019"/>
    <lineage>
        <taxon>Bacteria</taxon>
        <taxon>Bacillati</taxon>
        <taxon>Actinomycetota</taxon>
        <taxon>Actinomycetes</taxon>
        <taxon>Propionibacteriales</taxon>
        <taxon>Nocardioidaceae</taxon>
        <taxon>Nocardioides</taxon>
    </lineage>
</organism>
<evidence type="ECO:0000313" key="4">
    <source>
        <dbReference type="Proteomes" id="UP001501581"/>
    </source>
</evidence>
<dbReference type="RefSeq" id="WP_343991417.1">
    <property type="nucleotide sequence ID" value="NZ_BAAALG010000002.1"/>
</dbReference>
<keyword evidence="1" id="KW-0732">Signal</keyword>
<feature type="chain" id="PRO_5046804649" evidence="1">
    <location>
        <begin position="26"/>
        <end position="385"/>
    </location>
</feature>
<dbReference type="EMBL" id="BAAALG010000002">
    <property type="protein sequence ID" value="GAA1094030.1"/>
    <property type="molecule type" value="Genomic_DNA"/>
</dbReference>
<feature type="domain" description="Glucose/Sorbosone dehydrogenase" evidence="2">
    <location>
        <begin position="48"/>
        <end position="372"/>
    </location>
</feature>
<dbReference type="InterPro" id="IPR012938">
    <property type="entry name" value="Glc/Sorbosone_DH"/>
</dbReference>
<dbReference type="InterPro" id="IPR011041">
    <property type="entry name" value="Quinoprot_gluc/sorb_DH_b-prop"/>
</dbReference>
<accession>A0ABN1TMC0</accession>
<gene>
    <name evidence="3" type="ORF">GCM10009668_07070</name>
</gene>
<evidence type="ECO:0000256" key="1">
    <source>
        <dbReference type="SAM" id="SignalP"/>
    </source>
</evidence>
<sequence length="385" mass="41970">MRRRAAALTASVLVLTLPAALPAAAEPPPRAAGPADVGLIVTTAVSGLAQPWDVQPLGSGHRLIVSERDNRRLVVSDGLTSTTVRFPRGAIWAAGETGLMSVVRDVRFARNNRIYTCHGHRSGTTRDVRVVAWRLDLARKRMVRIKNLVTGIPATTGRHGGCRLLIARSGALLVGTGDAAQSRNPQRLTSLGGKVLRLNRYTGRPWPSNPWIKAKSRTKRLVLTYGHRNVQGLAQRKDGTVWSVEHGSYRDDEVNRLRKGGNYGWAPGPGYDESVPMTDHRLPGRQISARWRSGTPTLATSGAAWVRGERWGALNGTLAVAALKGERVVFMRFDRRGKLRWTYAPPALRGFGRLRSVTVDLNGDLLVTTANGSDDRVLRVSTAAD</sequence>
<name>A0ABN1TMC0_9ACTN</name>
<reference evidence="3 4" key="1">
    <citation type="journal article" date="2019" name="Int. J. Syst. Evol. Microbiol.">
        <title>The Global Catalogue of Microorganisms (GCM) 10K type strain sequencing project: providing services to taxonomists for standard genome sequencing and annotation.</title>
        <authorList>
            <consortium name="The Broad Institute Genomics Platform"/>
            <consortium name="The Broad Institute Genome Sequencing Center for Infectious Disease"/>
            <person name="Wu L."/>
            <person name="Ma J."/>
        </authorList>
    </citation>
    <scope>NUCLEOTIDE SEQUENCE [LARGE SCALE GENOMIC DNA]</scope>
    <source>
        <strain evidence="3 4">JCM 13008</strain>
    </source>
</reference>
<dbReference type="PANTHER" id="PTHR19328">
    <property type="entry name" value="HEDGEHOG-INTERACTING PROTEIN"/>
    <property type="match status" value="1"/>
</dbReference>
<dbReference type="PANTHER" id="PTHR19328:SF13">
    <property type="entry name" value="HIPL1 PROTEIN"/>
    <property type="match status" value="1"/>
</dbReference>
<dbReference type="Proteomes" id="UP001501581">
    <property type="component" value="Unassembled WGS sequence"/>
</dbReference>
<evidence type="ECO:0000259" key="2">
    <source>
        <dbReference type="Pfam" id="PF07995"/>
    </source>
</evidence>
<proteinExistence type="predicted"/>
<dbReference type="Gene3D" id="2.120.10.30">
    <property type="entry name" value="TolB, C-terminal domain"/>
    <property type="match status" value="1"/>
</dbReference>
<dbReference type="Pfam" id="PF07995">
    <property type="entry name" value="GSDH"/>
    <property type="match status" value="1"/>
</dbReference>
<comment type="caution">
    <text evidence="3">The sequence shown here is derived from an EMBL/GenBank/DDBJ whole genome shotgun (WGS) entry which is preliminary data.</text>
</comment>